<evidence type="ECO:0000256" key="1">
    <source>
        <dbReference type="ARBA" id="ARBA00004123"/>
    </source>
</evidence>
<dbReference type="GO" id="GO:0006384">
    <property type="term" value="P:transcription initiation at RNA polymerase III promoter"/>
    <property type="evidence" value="ECO:0007669"/>
    <property type="project" value="InterPro"/>
</dbReference>
<dbReference type="GO" id="GO:0001002">
    <property type="term" value="F:RNA polymerase III type 1 promoter sequence-specific DNA binding"/>
    <property type="evidence" value="ECO:0007669"/>
    <property type="project" value="TreeGrafter"/>
</dbReference>
<organism evidence="8 9">
    <name type="scientific">Daphnia magna</name>
    <dbReference type="NCBI Taxonomy" id="35525"/>
    <lineage>
        <taxon>Eukaryota</taxon>
        <taxon>Metazoa</taxon>
        <taxon>Ecdysozoa</taxon>
        <taxon>Arthropoda</taxon>
        <taxon>Crustacea</taxon>
        <taxon>Branchiopoda</taxon>
        <taxon>Diplostraca</taxon>
        <taxon>Cladocera</taxon>
        <taxon>Anomopoda</taxon>
        <taxon>Daphniidae</taxon>
        <taxon>Daphnia</taxon>
    </lineage>
</organism>
<dbReference type="PANTHER" id="PTHR13230">
    <property type="entry name" value="GENERAL TRANSCRIPTION FACTOR IIIC, POLYPEPTIDE 5"/>
    <property type="match status" value="1"/>
</dbReference>
<dbReference type="FunFam" id="3.30.200.160:FF:000002">
    <property type="entry name" value="Transcription factor IIIC, subunit 5"/>
    <property type="match status" value="1"/>
</dbReference>
<evidence type="ECO:0000256" key="4">
    <source>
        <dbReference type="ARBA" id="ARBA00023242"/>
    </source>
</evidence>
<dbReference type="GO" id="GO:0000127">
    <property type="term" value="C:transcription factor TFIIIC complex"/>
    <property type="evidence" value="ECO:0007669"/>
    <property type="project" value="InterPro"/>
</dbReference>
<dbReference type="EMBL" id="LRGB01000024">
    <property type="protein sequence ID" value="KZS21791.1"/>
    <property type="molecule type" value="Genomic_DNA"/>
</dbReference>
<sequence length="568" mass="65603">MHGSKAACCADCKVPMQALENNNTSRRQVNENSNPLSWKVENFFGQLLFIPIKKEMLEGTREKNDSHDSPELEVSKLKRTIVSVEYPGRVINDNEAFRTMGGLGMMSAVHSKENRKIELRFRPDDPFCKPTHGEQVQTSNLLFKIIKTTKKNRITKKEEVTYQTKLEGVIRKTYRFLGLCDFQYLPMVPNADTTRKELTDNFVSILELVVPQKLETLEWLEESAPVFMSPPVFSRMDLPVDYHFRKDTTNALGMQYDGNVIGRLRKKRAMQTIFLDYSGGPAPTKPRDMALCNLTVRFIMPEDLALIRKMFEERPVWTKAALTYHVAGVDKNSLRFILASAAYYFTTGPWRNAWVRIGYDPRQDPEARIHQILDFRISQNFRNKVVPKRSYSKYNQPHKYVSTMRTKTSSIRQTADIPSTSTNAVEKKGENSYVYRPGMIPQCRQMFYQYLDLHVPEIEELLSTSPVAESCDERYGWYPPHFEDECRRILNNYISDSFAHLKPEKNRKNKSKIQEQTMEEAEDDEDSEEEDLQLDDNNLEESGDDEDSSGDDGGTDDGDEEYKPSGKK</sequence>
<keyword evidence="4" id="KW-0539">Nucleus</keyword>
<keyword evidence="2" id="KW-0238">DNA-binding</keyword>
<evidence type="ECO:0000256" key="5">
    <source>
        <dbReference type="SAM" id="MobiDB-lite"/>
    </source>
</evidence>
<dbReference type="Proteomes" id="UP000076858">
    <property type="component" value="Unassembled WGS sequence"/>
</dbReference>
<evidence type="ECO:0000256" key="2">
    <source>
        <dbReference type="ARBA" id="ARBA00023125"/>
    </source>
</evidence>
<comment type="caution">
    <text evidence="8">The sequence shown here is derived from an EMBL/GenBank/DDBJ whole genome shotgun (WGS) entry which is preliminary data.</text>
</comment>
<evidence type="ECO:0000313" key="9">
    <source>
        <dbReference type="Proteomes" id="UP000076858"/>
    </source>
</evidence>
<dbReference type="PANTHER" id="PTHR13230:SF5">
    <property type="entry name" value="GENERAL TRANSCRIPTION FACTOR 3C POLYPEPTIDE 5"/>
    <property type="match status" value="1"/>
</dbReference>
<dbReference type="InterPro" id="IPR040454">
    <property type="entry name" value="TF_IIIC_Tfc1/Sfc1"/>
</dbReference>
<evidence type="ECO:0000256" key="3">
    <source>
        <dbReference type="ARBA" id="ARBA00023163"/>
    </source>
</evidence>
<dbReference type="OrthoDB" id="5598268at2759"/>
<feature type="compositionally biased region" description="Acidic residues" evidence="5">
    <location>
        <begin position="517"/>
        <end position="560"/>
    </location>
</feature>
<keyword evidence="3" id="KW-0804">Transcription</keyword>
<feature type="domain" description="Transcription factor IIIC subunit Tfc1/Sfc1 triple barrel" evidence="7">
    <location>
        <begin position="82"/>
        <end position="185"/>
    </location>
</feature>
<dbReference type="GO" id="GO:0001003">
    <property type="term" value="F:RNA polymerase III type 2 promoter sequence-specific DNA binding"/>
    <property type="evidence" value="ECO:0007669"/>
    <property type="project" value="TreeGrafter"/>
</dbReference>
<dbReference type="Pfam" id="PF17682">
    <property type="entry name" value="Tau95_N"/>
    <property type="match status" value="1"/>
</dbReference>
<evidence type="ECO:0000259" key="6">
    <source>
        <dbReference type="Pfam" id="PF09734"/>
    </source>
</evidence>
<dbReference type="InterPro" id="IPR019136">
    <property type="entry name" value="TF_IIIC_su-5_HTH"/>
</dbReference>
<dbReference type="Pfam" id="PF09734">
    <property type="entry name" value="Tau95"/>
    <property type="match status" value="1"/>
</dbReference>
<evidence type="ECO:0000313" key="8">
    <source>
        <dbReference type="EMBL" id="KZS21791.1"/>
    </source>
</evidence>
<feature type="domain" description="Transcription factor IIIC subunit 5 HTH" evidence="6">
    <location>
        <begin position="227"/>
        <end position="376"/>
    </location>
</feature>
<dbReference type="Gene3D" id="3.30.200.160">
    <property type="entry name" value="TFIIIC, subcomplex tauA, subunit Sfc1, barrel domain"/>
    <property type="match status" value="1"/>
</dbReference>
<reference evidence="8 9" key="1">
    <citation type="submission" date="2016-03" db="EMBL/GenBank/DDBJ databases">
        <title>EvidentialGene: Evidence-directed Construction of Genes on Genomes.</title>
        <authorList>
            <person name="Gilbert D.G."/>
            <person name="Choi J.-H."/>
            <person name="Mockaitis K."/>
            <person name="Colbourne J."/>
            <person name="Pfrender M."/>
        </authorList>
    </citation>
    <scope>NUCLEOTIDE SEQUENCE [LARGE SCALE GENOMIC DNA]</scope>
    <source>
        <strain evidence="8 9">Xinb3</strain>
        <tissue evidence="8">Complete organism</tissue>
    </source>
</reference>
<keyword evidence="9" id="KW-1185">Reference proteome</keyword>
<dbReference type="InterPro" id="IPR042536">
    <property type="entry name" value="TFIIIC_tauA_Sfc1"/>
</dbReference>
<dbReference type="GO" id="GO:0005634">
    <property type="term" value="C:nucleus"/>
    <property type="evidence" value="ECO:0007669"/>
    <property type="project" value="UniProtKB-SubCell"/>
</dbReference>
<gene>
    <name evidence="8" type="ORF">APZ42_011809</name>
</gene>
<name>A0A162T0L4_9CRUS</name>
<protein>
    <submittedName>
        <fullName evidence="8">Lethal (2) 37Cd</fullName>
    </submittedName>
</protein>
<comment type="subcellular location">
    <subcellularLocation>
        <location evidence="1">Nucleus</location>
    </subcellularLocation>
</comment>
<dbReference type="AlphaFoldDB" id="A0A162T0L4"/>
<proteinExistence type="predicted"/>
<evidence type="ECO:0000259" key="7">
    <source>
        <dbReference type="Pfam" id="PF17682"/>
    </source>
</evidence>
<dbReference type="STRING" id="35525.A0A162T0L4"/>
<feature type="region of interest" description="Disordered" evidence="5">
    <location>
        <begin position="504"/>
        <end position="568"/>
    </location>
</feature>
<accession>A0A162T0L4</accession>
<dbReference type="InterPro" id="IPR041499">
    <property type="entry name" value="Tfc1/Sfc1_N"/>
</dbReference>